<reference evidence="1" key="1">
    <citation type="submission" date="2023-06" db="EMBL/GenBank/DDBJ databases">
        <authorList>
            <person name="Kurt Z."/>
        </authorList>
    </citation>
    <scope>NUCLEOTIDE SEQUENCE</scope>
</reference>
<organism evidence="1">
    <name type="scientific">Hexamita inflata</name>
    <dbReference type="NCBI Taxonomy" id="28002"/>
    <lineage>
        <taxon>Eukaryota</taxon>
        <taxon>Metamonada</taxon>
        <taxon>Diplomonadida</taxon>
        <taxon>Hexamitidae</taxon>
        <taxon>Hexamitinae</taxon>
        <taxon>Hexamita</taxon>
    </lineage>
</organism>
<reference evidence="2 3" key="2">
    <citation type="submission" date="2024-07" db="EMBL/GenBank/DDBJ databases">
        <authorList>
            <person name="Akdeniz Z."/>
        </authorList>
    </citation>
    <scope>NUCLEOTIDE SEQUENCE [LARGE SCALE GENOMIC DNA]</scope>
</reference>
<dbReference type="AlphaFoldDB" id="A0AA86NHW3"/>
<sequence length="100" mass="11847">MLNGNFIQEFVLIQNLNIRKTERNQSAPNKLLIGLNGKINIVEENGENEEQIKLNQIKIKFEFKIIKDKIMNMMLKTEKKMQNKMEYIQKLFSIVDFADQ</sequence>
<dbReference type="EMBL" id="CATOUU010000195">
    <property type="protein sequence ID" value="CAI9920179.1"/>
    <property type="molecule type" value="Genomic_DNA"/>
</dbReference>
<evidence type="ECO:0000313" key="2">
    <source>
        <dbReference type="EMBL" id="CAL6009008.1"/>
    </source>
</evidence>
<keyword evidence="3" id="KW-1185">Reference proteome</keyword>
<evidence type="ECO:0000313" key="3">
    <source>
        <dbReference type="Proteomes" id="UP001642409"/>
    </source>
</evidence>
<gene>
    <name evidence="2" type="ORF">HINF_LOCUS21396</name>
    <name evidence="1" type="ORF">HINF_LOCUS7824</name>
</gene>
<name>A0AA86NHW3_9EUKA</name>
<proteinExistence type="predicted"/>
<accession>A0AA86NHW3</accession>
<comment type="caution">
    <text evidence="1">The sequence shown here is derived from an EMBL/GenBank/DDBJ whole genome shotgun (WGS) entry which is preliminary data.</text>
</comment>
<dbReference type="Proteomes" id="UP001642409">
    <property type="component" value="Unassembled WGS sequence"/>
</dbReference>
<protein>
    <submittedName>
        <fullName evidence="2">Hypothetical_protein</fullName>
    </submittedName>
</protein>
<evidence type="ECO:0000313" key="1">
    <source>
        <dbReference type="EMBL" id="CAI9920179.1"/>
    </source>
</evidence>
<dbReference type="EMBL" id="CAXDID020000058">
    <property type="protein sequence ID" value="CAL6009008.1"/>
    <property type="molecule type" value="Genomic_DNA"/>
</dbReference>